<name>A0A286E436_9ACTN</name>
<dbReference type="SUPFAM" id="SSF48576">
    <property type="entry name" value="Terpenoid synthases"/>
    <property type="match status" value="1"/>
</dbReference>
<dbReference type="Pfam" id="PF00348">
    <property type="entry name" value="polyprenyl_synt"/>
    <property type="match status" value="1"/>
</dbReference>
<feature type="compositionally biased region" description="Low complexity" evidence="7">
    <location>
        <begin position="13"/>
        <end position="29"/>
    </location>
</feature>
<dbReference type="InterPro" id="IPR008949">
    <property type="entry name" value="Isoprenoid_synthase_dom_sf"/>
</dbReference>
<dbReference type="GO" id="GO:0008299">
    <property type="term" value="P:isoprenoid biosynthetic process"/>
    <property type="evidence" value="ECO:0007669"/>
    <property type="project" value="InterPro"/>
</dbReference>
<evidence type="ECO:0000256" key="7">
    <source>
        <dbReference type="SAM" id="MobiDB-lite"/>
    </source>
</evidence>
<comment type="cofactor">
    <cofactor evidence="1">
        <name>Mg(2+)</name>
        <dbReference type="ChEBI" id="CHEBI:18420"/>
    </cofactor>
</comment>
<gene>
    <name evidence="8" type="ORF">SAMN06297387_1237</name>
</gene>
<accession>A0A286E436</accession>
<keyword evidence="9" id="KW-1185">Reference proteome</keyword>
<feature type="compositionally biased region" description="Low complexity" evidence="7">
    <location>
        <begin position="408"/>
        <end position="417"/>
    </location>
</feature>
<dbReference type="CDD" id="cd00685">
    <property type="entry name" value="Trans_IPPS_HT"/>
    <property type="match status" value="1"/>
</dbReference>
<protein>
    <submittedName>
        <fullName evidence="8">Geranylgeranyl diphosphate synthase, type I</fullName>
    </submittedName>
</protein>
<keyword evidence="3 6" id="KW-0808">Transferase</keyword>
<dbReference type="EMBL" id="OCNE01000023">
    <property type="protein sequence ID" value="SOD65675.1"/>
    <property type="molecule type" value="Genomic_DNA"/>
</dbReference>
<keyword evidence="4" id="KW-0479">Metal-binding</keyword>
<dbReference type="GO" id="GO:0046872">
    <property type="term" value="F:metal ion binding"/>
    <property type="evidence" value="ECO:0007669"/>
    <property type="project" value="UniProtKB-KW"/>
</dbReference>
<dbReference type="SFLD" id="SFLDS00005">
    <property type="entry name" value="Isoprenoid_Synthase_Type_I"/>
    <property type="match status" value="1"/>
</dbReference>
<evidence type="ECO:0000313" key="8">
    <source>
        <dbReference type="EMBL" id="SOD65675.1"/>
    </source>
</evidence>
<dbReference type="GO" id="GO:0004659">
    <property type="term" value="F:prenyltransferase activity"/>
    <property type="evidence" value="ECO:0007669"/>
    <property type="project" value="InterPro"/>
</dbReference>
<feature type="region of interest" description="Disordered" evidence="7">
    <location>
        <begin position="1"/>
        <end position="40"/>
    </location>
</feature>
<keyword evidence="5" id="KW-0460">Magnesium</keyword>
<evidence type="ECO:0000256" key="6">
    <source>
        <dbReference type="RuleBase" id="RU004466"/>
    </source>
</evidence>
<dbReference type="Gene3D" id="1.10.600.10">
    <property type="entry name" value="Farnesyl Diphosphate Synthase"/>
    <property type="match status" value="1"/>
</dbReference>
<dbReference type="PROSITE" id="PS00723">
    <property type="entry name" value="POLYPRENYL_SYNTHASE_1"/>
    <property type="match status" value="1"/>
</dbReference>
<organism evidence="8 9">
    <name type="scientific">Streptomyces zhaozhouensis</name>
    <dbReference type="NCBI Taxonomy" id="1300267"/>
    <lineage>
        <taxon>Bacteria</taxon>
        <taxon>Bacillati</taxon>
        <taxon>Actinomycetota</taxon>
        <taxon>Actinomycetes</taxon>
        <taxon>Kitasatosporales</taxon>
        <taxon>Streptomycetaceae</taxon>
        <taxon>Streptomyces</taxon>
    </lineage>
</organism>
<dbReference type="PANTHER" id="PTHR12001">
    <property type="entry name" value="GERANYLGERANYL PYROPHOSPHATE SYNTHASE"/>
    <property type="match status" value="1"/>
</dbReference>
<proteinExistence type="inferred from homology"/>
<evidence type="ECO:0000256" key="2">
    <source>
        <dbReference type="ARBA" id="ARBA00006706"/>
    </source>
</evidence>
<evidence type="ECO:0000256" key="5">
    <source>
        <dbReference type="ARBA" id="ARBA00022842"/>
    </source>
</evidence>
<dbReference type="InterPro" id="IPR033749">
    <property type="entry name" value="Polyprenyl_synt_CS"/>
</dbReference>
<sequence length="439" mass="45566">MRPPEAKVPQVVARSPAARLPPSSASPARTRPEGAAPTVRHDEAASALPAGFGEVSAVDADPAEAVGRVLAHVLSDRLRTAGALDGLFAADLAARVDHFTRTGGKRTRAQLLWWSLRACGGGSENIVSGLRLGAAIELLQTCALVHDDVMDGSRLRRGGRALHADVEAQYAACAPAHQVTRFSAAAGILAGDLALVWADDLVAETALPEPSARAVRRVWSDMRTQMVAGQYLDVHGQVTAVHSPARALRAACLKSALYSVERPLTLGAVLAGADNATRRALYAAGRCVGVAFQLRDDLTDVFGEAGTPGEDCGGDVREGKTTYLLALARARAEAAGDGEALAVLDASLGDAALTGPGLDEVRHVVERTGARGAVEKKIGRLLDLGLRHYDGAVLDPVGGAPLRRLLRRAASGASSSDPDPRPAPRGAGAPAATSREARR</sequence>
<evidence type="ECO:0000313" key="9">
    <source>
        <dbReference type="Proteomes" id="UP000219072"/>
    </source>
</evidence>
<dbReference type="InterPro" id="IPR000092">
    <property type="entry name" value="Polyprenyl_synt"/>
</dbReference>
<dbReference type="AlphaFoldDB" id="A0A286E436"/>
<dbReference type="OrthoDB" id="4497239at2"/>
<comment type="similarity">
    <text evidence="2 6">Belongs to the FPP/GGPP synthase family.</text>
</comment>
<feature type="region of interest" description="Disordered" evidence="7">
    <location>
        <begin position="408"/>
        <end position="439"/>
    </location>
</feature>
<evidence type="ECO:0000256" key="3">
    <source>
        <dbReference type="ARBA" id="ARBA00022679"/>
    </source>
</evidence>
<dbReference type="PROSITE" id="PS00444">
    <property type="entry name" value="POLYPRENYL_SYNTHASE_2"/>
    <property type="match status" value="1"/>
</dbReference>
<dbReference type="PANTHER" id="PTHR12001:SF85">
    <property type="entry name" value="SHORT CHAIN ISOPRENYL DIPHOSPHATE SYNTHASE"/>
    <property type="match status" value="1"/>
</dbReference>
<evidence type="ECO:0000256" key="4">
    <source>
        <dbReference type="ARBA" id="ARBA00022723"/>
    </source>
</evidence>
<reference evidence="8" key="1">
    <citation type="submission" date="2017-09" db="EMBL/GenBank/DDBJ databases">
        <authorList>
            <person name="Ehlers B."/>
            <person name="Leendertz F.H."/>
        </authorList>
    </citation>
    <scope>NUCLEOTIDE SEQUENCE [LARGE SCALE GENOMIC DNA]</scope>
    <source>
        <strain evidence="8">CGMCC 4.7095</strain>
    </source>
</reference>
<dbReference type="Proteomes" id="UP000219072">
    <property type="component" value="Unassembled WGS sequence"/>
</dbReference>
<evidence type="ECO:0000256" key="1">
    <source>
        <dbReference type="ARBA" id="ARBA00001946"/>
    </source>
</evidence>